<dbReference type="InterPro" id="IPR036291">
    <property type="entry name" value="NAD(P)-bd_dom_sf"/>
</dbReference>
<feature type="domain" description="Shikimate dehydrogenase substrate binding N-terminal" evidence="12">
    <location>
        <begin position="5"/>
        <end position="79"/>
    </location>
</feature>
<evidence type="ECO:0000259" key="12">
    <source>
        <dbReference type="Pfam" id="PF08501"/>
    </source>
</evidence>
<sequence>MKYGLIGEHLSHSFSKEIHEKLADYTYDLCPLTKEEFPVFMKQHDFKAINVTIPYKIDCMAYLDEIDEKAQAIGSVNTIVNRDGRLYGYNTDYDGFAYMLKRHGVPIQGQKVLMIGDGGAAKAITKVLKDFHAKEILKVRRSKSANTISYDEVYQQHMDADIIINTSPSGMYPHDDDCPLDLTAFKDLKYVVDIIYNPLRTSLCVQANNQNVPSIGGLEMLIAQAKVAVEHFLSTSIENHAIHEIYRDMMKEMTSIVLIGMPSSGKSSIGRQLAEDLHKEFYDVDTQIEQIAKKSIKDIFQDEGEAYFRDLETKVILQLSQKKQAVIATGGGSILRKQNVNALKRNGMLCYIRRDIDKLLVDDARPLSKSKAAIQEMLDIRAPLYEAAADICIDNNNDLGTVIEMIKQMFDAYCQKL</sequence>
<dbReference type="AlphaFoldDB" id="A0A7G9GML1"/>
<accession>A0A7G9GML1</accession>
<dbReference type="Gene3D" id="3.40.50.720">
    <property type="entry name" value="NAD(P)-binding Rossmann-like Domain"/>
    <property type="match status" value="1"/>
</dbReference>
<dbReference type="InterPro" id="IPR027417">
    <property type="entry name" value="P-loop_NTPase"/>
</dbReference>
<evidence type="ECO:0000313" key="13">
    <source>
        <dbReference type="EMBL" id="QNM12043.1"/>
    </source>
</evidence>
<dbReference type="InterPro" id="IPR031322">
    <property type="entry name" value="Shikimate/glucono_kinase"/>
</dbReference>
<evidence type="ECO:0000313" key="14">
    <source>
        <dbReference type="Proteomes" id="UP000515856"/>
    </source>
</evidence>
<protein>
    <recommendedName>
        <fullName evidence="3 11">Shikimate kinase</fullName>
        <shortName evidence="11">SK</shortName>
        <ecNumber evidence="3 11">2.7.1.71</ecNumber>
    </recommendedName>
</protein>
<dbReference type="EMBL" id="CP060636">
    <property type="protein sequence ID" value="QNM12043.1"/>
    <property type="molecule type" value="Genomic_DNA"/>
</dbReference>
<dbReference type="GO" id="GO:0019632">
    <property type="term" value="P:shikimate metabolic process"/>
    <property type="evidence" value="ECO:0007669"/>
    <property type="project" value="TreeGrafter"/>
</dbReference>
<evidence type="ECO:0000256" key="4">
    <source>
        <dbReference type="ARBA" id="ARBA00022605"/>
    </source>
</evidence>
<feature type="binding site" evidence="11">
    <location>
        <position position="381"/>
    </location>
    <ligand>
        <name>substrate</name>
    </ligand>
</feature>
<dbReference type="PROSITE" id="PS01128">
    <property type="entry name" value="SHIKIMATE_KINASE"/>
    <property type="match status" value="1"/>
</dbReference>
<dbReference type="GO" id="GO:0008652">
    <property type="term" value="P:amino acid biosynthetic process"/>
    <property type="evidence" value="ECO:0007669"/>
    <property type="project" value="UniProtKB-KW"/>
</dbReference>
<evidence type="ECO:0000256" key="10">
    <source>
        <dbReference type="ARBA" id="ARBA00048567"/>
    </source>
</evidence>
<dbReference type="CDD" id="cd01065">
    <property type="entry name" value="NAD_bind_Shikimate_DH"/>
    <property type="match status" value="1"/>
</dbReference>
<dbReference type="CDD" id="cd00464">
    <property type="entry name" value="SK"/>
    <property type="match status" value="1"/>
</dbReference>
<evidence type="ECO:0000256" key="1">
    <source>
        <dbReference type="ARBA" id="ARBA00004842"/>
    </source>
</evidence>
<feature type="binding site" evidence="11">
    <location>
        <position position="331"/>
    </location>
    <ligand>
        <name>substrate</name>
    </ligand>
</feature>
<dbReference type="SUPFAM" id="SSF52540">
    <property type="entry name" value="P-loop containing nucleoside triphosphate hydrolases"/>
    <property type="match status" value="1"/>
</dbReference>
<comment type="catalytic activity">
    <reaction evidence="10 11">
        <text>shikimate + ATP = 3-phosphoshikimate + ADP + H(+)</text>
        <dbReference type="Rhea" id="RHEA:13121"/>
        <dbReference type="ChEBI" id="CHEBI:15378"/>
        <dbReference type="ChEBI" id="CHEBI:30616"/>
        <dbReference type="ChEBI" id="CHEBI:36208"/>
        <dbReference type="ChEBI" id="CHEBI:145989"/>
        <dbReference type="ChEBI" id="CHEBI:456216"/>
        <dbReference type="EC" id="2.7.1.71"/>
    </reaction>
</comment>
<comment type="similarity">
    <text evidence="11">Belongs to the shikimate kinase family.</text>
</comment>
<dbReference type="GO" id="GO:0004765">
    <property type="term" value="F:shikimate kinase activity"/>
    <property type="evidence" value="ECO:0007669"/>
    <property type="project" value="UniProtKB-UniRule"/>
</dbReference>
<dbReference type="InterPro" id="IPR000623">
    <property type="entry name" value="Shikimate_kinase/TSH1"/>
</dbReference>
<dbReference type="InterPro" id="IPR023000">
    <property type="entry name" value="Shikimate_kinase_CS"/>
</dbReference>
<evidence type="ECO:0000256" key="11">
    <source>
        <dbReference type="HAMAP-Rule" id="MF_00109"/>
    </source>
</evidence>
<dbReference type="PANTHER" id="PTHR21089">
    <property type="entry name" value="SHIKIMATE DEHYDROGENASE"/>
    <property type="match status" value="1"/>
</dbReference>
<keyword evidence="11" id="KW-0479">Metal-binding</keyword>
<dbReference type="Pfam" id="PF08501">
    <property type="entry name" value="Shikimate_dh_N"/>
    <property type="match status" value="1"/>
</dbReference>
<dbReference type="GO" id="GO:0005829">
    <property type="term" value="C:cytosol"/>
    <property type="evidence" value="ECO:0007669"/>
    <property type="project" value="TreeGrafter"/>
</dbReference>
<feature type="binding site" evidence="11">
    <location>
        <position position="365"/>
    </location>
    <ligand>
        <name>ATP</name>
        <dbReference type="ChEBI" id="CHEBI:30616"/>
    </ligand>
</feature>
<evidence type="ECO:0000256" key="3">
    <source>
        <dbReference type="ARBA" id="ARBA00012154"/>
    </source>
</evidence>
<keyword evidence="4 11" id="KW-0028">Amino-acid biosynthesis</keyword>
<dbReference type="GO" id="GO:0004764">
    <property type="term" value="F:shikimate 3-dehydrogenase (NADP+) activity"/>
    <property type="evidence" value="ECO:0007669"/>
    <property type="project" value="InterPro"/>
</dbReference>
<dbReference type="Pfam" id="PF01202">
    <property type="entry name" value="SKI"/>
    <property type="match status" value="1"/>
</dbReference>
<dbReference type="GO" id="GO:0009073">
    <property type="term" value="P:aromatic amino acid family biosynthetic process"/>
    <property type="evidence" value="ECO:0007669"/>
    <property type="project" value="UniProtKB-KW"/>
</dbReference>
<dbReference type="Gene3D" id="3.40.50.10860">
    <property type="entry name" value="Leucine Dehydrogenase, chain A, domain 1"/>
    <property type="match status" value="1"/>
</dbReference>
<evidence type="ECO:0000256" key="8">
    <source>
        <dbReference type="ARBA" id="ARBA00022840"/>
    </source>
</evidence>
<feature type="binding site" evidence="11">
    <location>
        <position position="309"/>
    </location>
    <ligand>
        <name>substrate</name>
    </ligand>
</feature>
<dbReference type="GO" id="GO:0009423">
    <property type="term" value="P:chorismate biosynthetic process"/>
    <property type="evidence" value="ECO:0007669"/>
    <property type="project" value="UniProtKB-UniRule"/>
</dbReference>
<dbReference type="RefSeq" id="WP_117453676.1">
    <property type="nucleotide sequence ID" value="NZ_CP060636.1"/>
</dbReference>
<evidence type="ECO:0000256" key="6">
    <source>
        <dbReference type="ARBA" id="ARBA00022741"/>
    </source>
</evidence>
<evidence type="ECO:0000256" key="5">
    <source>
        <dbReference type="ARBA" id="ARBA00022679"/>
    </source>
</evidence>
<keyword evidence="8 11" id="KW-0067">ATP-binding</keyword>
<keyword evidence="5 11" id="KW-0808">Transferase</keyword>
<comment type="subcellular location">
    <subcellularLocation>
        <location evidence="11">Cytoplasm</location>
    </subcellularLocation>
</comment>
<dbReference type="SUPFAM" id="SSF51735">
    <property type="entry name" value="NAD(P)-binding Rossmann-fold domains"/>
    <property type="match status" value="1"/>
</dbReference>
<name>A0A7G9GML1_9FIRM</name>
<dbReference type="HAMAP" id="MF_00109">
    <property type="entry name" value="Shikimate_kinase"/>
    <property type="match status" value="1"/>
</dbReference>
<dbReference type="InterPro" id="IPR046346">
    <property type="entry name" value="Aminoacid_DH-like_N_sf"/>
</dbReference>
<keyword evidence="7 11" id="KW-0418">Kinase</keyword>
<dbReference type="EC" id="2.7.1.71" evidence="3 11"/>
<dbReference type="SUPFAM" id="SSF53223">
    <property type="entry name" value="Aminoacid dehydrogenase-like, N-terminal domain"/>
    <property type="match status" value="1"/>
</dbReference>
<reference evidence="13 14" key="1">
    <citation type="submission" date="2020-08" db="EMBL/GenBank/DDBJ databases">
        <authorList>
            <person name="Liu C."/>
            <person name="Sun Q."/>
        </authorList>
    </citation>
    <scope>NUCLEOTIDE SEQUENCE [LARGE SCALE GENOMIC DNA]</scope>
    <source>
        <strain evidence="13 14">NSJ-61</strain>
    </source>
</reference>
<dbReference type="PRINTS" id="PR01100">
    <property type="entry name" value="SHIKIMTKNASE"/>
</dbReference>
<dbReference type="GO" id="GO:0050661">
    <property type="term" value="F:NADP binding"/>
    <property type="evidence" value="ECO:0007669"/>
    <property type="project" value="TreeGrafter"/>
</dbReference>
<comment type="cofactor">
    <cofactor evidence="11">
        <name>Mg(2+)</name>
        <dbReference type="ChEBI" id="CHEBI:18420"/>
    </cofactor>
    <text evidence="11">Binds 1 Mg(2+) ion per subunit.</text>
</comment>
<keyword evidence="14" id="KW-1185">Reference proteome</keyword>
<evidence type="ECO:0000256" key="2">
    <source>
        <dbReference type="ARBA" id="ARBA00004871"/>
    </source>
</evidence>
<dbReference type="PANTHER" id="PTHR21089:SF1">
    <property type="entry name" value="BIFUNCTIONAL 3-DEHYDROQUINATE DEHYDRATASE_SHIKIMATE DEHYDROGENASE, CHLOROPLASTIC"/>
    <property type="match status" value="1"/>
</dbReference>
<comment type="pathway">
    <text evidence="2">Metabolic intermediate biosynthesis; chorismate biosynthesis; chorismate from D-erythrose 4-phosphate and phosphoenolpyruvate: step 4/7.</text>
</comment>
<evidence type="ECO:0000256" key="7">
    <source>
        <dbReference type="ARBA" id="ARBA00022777"/>
    </source>
</evidence>
<dbReference type="GO" id="GO:0000287">
    <property type="term" value="F:magnesium ion binding"/>
    <property type="evidence" value="ECO:0007669"/>
    <property type="project" value="UniProtKB-UniRule"/>
</dbReference>
<keyword evidence="6 11" id="KW-0547">Nucleotide-binding</keyword>
<comment type="pathway">
    <text evidence="1 11">Metabolic intermediate biosynthesis; chorismate biosynthesis; chorismate from D-erythrose 4-phosphate and phosphoenolpyruvate: step 5/7.</text>
</comment>
<gene>
    <name evidence="11" type="primary">aroK</name>
    <name evidence="13" type="ORF">H9Q80_17640</name>
</gene>
<keyword evidence="11" id="KW-0963">Cytoplasm</keyword>
<dbReference type="Gene3D" id="3.40.50.300">
    <property type="entry name" value="P-loop containing nucleotide triphosphate hydrolases"/>
    <property type="match status" value="1"/>
</dbReference>
<keyword evidence="11" id="KW-0460">Magnesium</keyword>
<proteinExistence type="inferred from homology"/>
<dbReference type="Proteomes" id="UP000515856">
    <property type="component" value="Chromosome"/>
</dbReference>
<dbReference type="InterPro" id="IPR022893">
    <property type="entry name" value="Shikimate_DH_fam"/>
</dbReference>
<dbReference type="UniPathway" id="UPA00053">
    <property type="reaction ID" value="UER00088"/>
</dbReference>
<organism evidence="13 14">
    <name type="scientific">[Eubacterium] hominis</name>
    <dbReference type="NCBI Taxonomy" id="2764325"/>
    <lineage>
        <taxon>Bacteria</taxon>
        <taxon>Bacillati</taxon>
        <taxon>Bacillota</taxon>
        <taxon>Erysipelotrichia</taxon>
        <taxon>Erysipelotrichales</taxon>
        <taxon>Erysipelotrichaceae</taxon>
        <taxon>Amedibacillus</taxon>
    </lineage>
</organism>
<comment type="caution">
    <text evidence="11">Lacks conserved residue(s) required for the propagation of feature annotation.</text>
</comment>
<evidence type="ECO:0000256" key="9">
    <source>
        <dbReference type="ARBA" id="ARBA00023141"/>
    </source>
</evidence>
<dbReference type="GO" id="GO:0005524">
    <property type="term" value="F:ATP binding"/>
    <property type="evidence" value="ECO:0007669"/>
    <property type="project" value="UniProtKB-UniRule"/>
</dbReference>
<dbReference type="InterPro" id="IPR013708">
    <property type="entry name" value="Shikimate_DH-bd_N"/>
</dbReference>
<comment type="subunit">
    <text evidence="11">Monomer.</text>
</comment>
<feature type="binding site" evidence="11">
    <location>
        <begin position="263"/>
        <end position="268"/>
    </location>
    <ligand>
        <name>ATP</name>
        <dbReference type="ChEBI" id="CHEBI:30616"/>
    </ligand>
</feature>
<comment type="function">
    <text evidence="11">Catalyzes the specific phosphorylation of the 3-hydroxyl group of shikimic acid using ATP as a cosubstrate.</text>
</comment>
<keyword evidence="9 11" id="KW-0057">Aromatic amino acid biosynthesis</keyword>
<feature type="binding site" evidence="11">
    <location>
        <position position="285"/>
    </location>
    <ligand>
        <name>substrate</name>
    </ligand>
</feature>
<feature type="binding site" evidence="11">
    <location>
        <position position="267"/>
    </location>
    <ligand>
        <name>Mg(2+)</name>
        <dbReference type="ChEBI" id="CHEBI:18420"/>
    </ligand>
</feature>
<dbReference type="KEGG" id="ehn:H9Q80_17640"/>